<dbReference type="EMBL" id="JBHUOX010000065">
    <property type="protein sequence ID" value="MFD3004003.1"/>
    <property type="molecule type" value="Genomic_DNA"/>
</dbReference>
<gene>
    <name evidence="1" type="ORF">ACFS7Z_26870</name>
</gene>
<keyword evidence="2" id="KW-1185">Reference proteome</keyword>
<sequence>MDTHARQKVVGIDVSKDSLAVCHLADGKMEHLEPKNSKLVLSNWSSAAGRTACM</sequence>
<accession>A0ABW6C4C2</accession>
<organism evidence="1 2">
    <name type="scientific">Pontibacter toksunensis</name>
    <dbReference type="NCBI Taxonomy" id="1332631"/>
    <lineage>
        <taxon>Bacteria</taxon>
        <taxon>Pseudomonadati</taxon>
        <taxon>Bacteroidota</taxon>
        <taxon>Cytophagia</taxon>
        <taxon>Cytophagales</taxon>
        <taxon>Hymenobacteraceae</taxon>
        <taxon>Pontibacter</taxon>
    </lineage>
</organism>
<evidence type="ECO:0008006" key="3">
    <source>
        <dbReference type="Google" id="ProtNLM"/>
    </source>
</evidence>
<comment type="caution">
    <text evidence="1">The sequence shown here is derived from an EMBL/GenBank/DDBJ whole genome shotgun (WGS) entry which is preliminary data.</text>
</comment>
<dbReference type="Proteomes" id="UP001597641">
    <property type="component" value="Unassembled WGS sequence"/>
</dbReference>
<name>A0ABW6C4C2_9BACT</name>
<evidence type="ECO:0000313" key="1">
    <source>
        <dbReference type="EMBL" id="MFD3004003.1"/>
    </source>
</evidence>
<reference evidence="2" key="1">
    <citation type="journal article" date="2019" name="Int. J. Syst. Evol. Microbiol.">
        <title>The Global Catalogue of Microorganisms (GCM) 10K type strain sequencing project: providing services to taxonomists for standard genome sequencing and annotation.</title>
        <authorList>
            <consortium name="The Broad Institute Genomics Platform"/>
            <consortium name="The Broad Institute Genome Sequencing Center for Infectious Disease"/>
            <person name="Wu L."/>
            <person name="Ma J."/>
        </authorList>
    </citation>
    <scope>NUCLEOTIDE SEQUENCE [LARGE SCALE GENOMIC DNA]</scope>
    <source>
        <strain evidence="2">KCTC 23984</strain>
    </source>
</reference>
<proteinExistence type="predicted"/>
<dbReference type="RefSeq" id="WP_377492489.1">
    <property type="nucleotide sequence ID" value="NZ_JBHUOX010000065.1"/>
</dbReference>
<evidence type="ECO:0000313" key="2">
    <source>
        <dbReference type="Proteomes" id="UP001597641"/>
    </source>
</evidence>
<protein>
    <recommendedName>
        <fullName evidence="3">Transposase</fullName>
    </recommendedName>
</protein>